<dbReference type="Proteomes" id="UP000275408">
    <property type="component" value="Unassembled WGS sequence"/>
</dbReference>
<evidence type="ECO:0000313" key="2">
    <source>
        <dbReference type="Proteomes" id="UP000275408"/>
    </source>
</evidence>
<dbReference type="EMBL" id="RCHS01001696">
    <property type="protein sequence ID" value="RMX52155.1"/>
    <property type="molecule type" value="Genomic_DNA"/>
</dbReference>
<name>A0A3M6UEV6_POCDA</name>
<reference evidence="1 2" key="1">
    <citation type="journal article" date="2018" name="Sci. Rep.">
        <title>Comparative analysis of the Pocillopora damicornis genome highlights role of immune system in coral evolution.</title>
        <authorList>
            <person name="Cunning R."/>
            <person name="Bay R.A."/>
            <person name="Gillette P."/>
            <person name="Baker A.C."/>
            <person name="Traylor-Knowles N."/>
        </authorList>
    </citation>
    <scope>NUCLEOTIDE SEQUENCE [LARGE SCALE GENOMIC DNA]</scope>
    <source>
        <strain evidence="1">RSMAS</strain>
        <tissue evidence="1">Whole animal</tissue>
    </source>
</reference>
<comment type="caution">
    <text evidence="1">The sequence shown here is derived from an EMBL/GenBank/DDBJ whole genome shotgun (WGS) entry which is preliminary data.</text>
</comment>
<keyword evidence="2" id="KW-1185">Reference proteome</keyword>
<accession>A0A3M6UEV6</accession>
<dbReference type="OrthoDB" id="5988824at2759"/>
<organism evidence="1 2">
    <name type="scientific">Pocillopora damicornis</name>
    <name type="common">Cauliflower coral</name>
    <name type="synonym">Millepora damicornis</name>
    <dbReference type="NCBI Taxonomy" id="46731"/>
    <lineage>
        <taxon>Eukaryota</taxon>
        <taxon>Metazoa</taxon>
        <taxon>Cnidaria</taxon>
        <taxon>Anthozoa</taxon>
        <taxon>Hexacorallia</taxon>
        <taxon>Scleractinia</taxon>
        <taxon>Astrocoeniina</taxon>
        <taxon>Pocilloporidae</taxon>
        <taxon>Pocillopora</taxon>
    </lineage>
</organism>
<evidence type="ECO:0000313" key="1">
    <source>
        <dbReference type="EMBL" id="RMX52155.1"/>
    </source>
</evidence>
<gene>
    <name evidence="1" type="ORF">pdam_00022180</name>
</gene>
<protein>
    <submittedName>
        <fullName evidence="1">Uncharacterized protein</fullName>
    </submittedName>
</protein>
<proteinExistence type="predicted"/>
<dbReference type="AlphaFoldDB" id="A0A3M6UEV6"/>
<sequence>MAVSQTQLDHFLDFITSPHAIQDLPFGKKSIKLSTKEIITVPNVLRLMIPEYIVKQYLTYSEECGVTTLSRRTLLRILTVCSPSERKSLQALDYTSSAGGQAFDDLADLVNRLGDEFMGMTWAREQKERLKSAKRHLKVDFKRPQQTGSSLKKRHLP</sequence>